<evidence type="ECO:0000256" key="1">
    <source>
        <dbReference type="SAM" id="SignalP"/>
    </source>
</evidence>
<feature type="chain" id="PRO_5009635604" evidence="1">
    <location>
        <begin position="23"/>
        <end position="160"/>
    </location>
</feature>
<accession>A0A1J5N9C8</accession>
<name>A0A1J5N9C8_9BACT</name>
<dbReference type="OrthoDB" id="5458897at2"/>
<feature type="signal peptide" evidence="1">
    <location>
        <begin position="1"/>
        <end position="22"/>
    </location>
</feature>
<protein>
    <submittedName>
        <fullName evidence="2">Uncharacterized protein</fullName>
    </submittedName>
</protein>
<reference evidence="2 3" key="1">
    <citation type="submission" date="2015-09" db="EMBL/GenBank/DDBJ databases">
        <title>Genome of Desulfovibrio dechloracetivorans BerOc1, a mercury methylating strain isolated from highly hydrocarbons and metals contaminated coastal sediments.</title>
        <authorList>
            <person name="Goni Urriza M."/>
            <person name="Gassie C."/>
            <person name="Bouchez O."/>
            <person name="Klopp C."/>
            <person name="Ranchou-Peyruse A."/>
            <person name="Remy G."/>
        </authorList>
    </citation>
    <scope>NUCLEOTIDE SEQUENCE [LARGE SCALE GENOMIC DNA]</scope>
    <source>
        <strain evidence="2 3">BerOc1</strain>
    </source>
</reference>
<dbReference type="AlphaFoldDB" id="A0A1J5N9C8"/>
<dbReference type="RefSeq" id="WP_071545363.1">
    <property type="nucleotide sequence ID" value="NZ_LKAQ01000004.1"/>
</dbReference>
<keyword evidence="3" id="KW-1185">Reference proteome</keyword>
<evidence type="ECO:0000313" key="3">
    <source>
        <dbReference type="Proteomes" id="UP000181901"/>
    </source>
</evidence>
<gene>
    <name evidence="2" type="ORF">BerOc1_01807</name>
</gene>
<sequence length="160" mass="17687">MRRACLTLCCVFVLAMAVPALADDLSGLLPEAAGGLRRVRLVTGAEAQAEVDRLHGKALKAKASAIASYAEGDERPAEVWVSRVSSEKEARRQTGLMVHKMFENPKSPFREPRRLDHGGRAVYRFTGMGQVHLIWQEGDLVWWVSVAPDKAQSFLDALCR</sequence>
<proteinExistence type="predicted"/>
<comment type="caution">
    <text evidence="2">The sequence shown here is derived from an EMBL/GenBank/DDBJ whole genome shotgun (WGS) entry which is preliminary data.</text>
</comment>
<evidence type="ECO:0000313" key="2">
    <source>
        <dbReference type="EMBL" id="OIQ49879.1"/>
    </source>
</evidence>
<keyword evidence="1" id="KW-0732">Signal</keyword>
<dbReference type="EMBL" id="LKAQ01000004">
    <property type="protein sequence ID" value="OIQ49879.1"/>
    <property type="molecule type" value="Genomic_DNA"/>
</dbReference>
<organism evidence="2 3">
    <name type="scientific">Pseudodesulfovibrio hydrargyri</name>
    <dbReference type="NCBI Taxonomy" id="2125990"/>
    <lineage>
        <taxon>Bacteria</taxon>
        <taxon>Pseudomonadati</taxon>
        <taxon>Thermodesulfobacteriota</taxon>
        <taxon>Desulfovibrionia</taxon>
        <taxon>Desulfovibrionales</taxon>
        <taxon>Desulfovibrionaceae</taxon>
    </lineage>
</organism>
<dbReference type="Proteomes" id="UP000181901">
    <property type="component" value="Unassembled WGS sequence"/>
</dbReference>